<keyword evidence="1" id="KW-0472">Membrane</keyword>
<name>A0A4S2Q236_9PAST</name>
<keyword evidence="3" id="KW-0121">Carboxypeptidase</keyword>
<gene>
    <name evidence="3" type="ORF">D3M78_03320</name>
</gene>
<accession>A0A4S2Q236</accession>
<feature type="signal peptide" evidence="2">
    <location>
        <begin position="1"/>
        <end position="25"/>
    </location>
</feature>
<keyword evidence="3" id="KW-0645">Protease</keyword>
<evidence type="ECO:0000256" key="1">
    <source>
        <dbReference type="SAM" id="Phobius"/>
    </source>
</evidence>
<dbReference type="AlphaFoldDB" id="A0A4S2Q236"/>
<keyword evidence="2" id="KW-0732">Signal</keyword>
<proteinExistence type="predicted"/>
<dbReference type="EMBL" id="QXNI01000014">
    <property type="protein sequence ID" value="THA10541.1"/>
    <property type="molecule type" value="Genomic_DNA"/>
</dbReference>
<organism evidence="3 4">
    <name type="scientific">Rodentibacter pneumotropicus</name>
    <dbReference type="NCBI Taxonomy" id="758"/>
    <lineage>
        <taxon>Bacteria</taxon>
        <taxon>Pseudomonadati</taxon>
        <taxon>Pseudomonadota</taxon>
        <taxon>Gammaproteobacteria</taxon>
        <taxon>Pasteurellales</taxon>
        <taxon>Pasteurellaceae</taxon>
        <taxon>Rodentibacter</taxon>
    </lineage>
</organism>
<evidence type="ECO:0000256" key="2">
    <source>
        <dbReference type="SAM" id="SignalP"/>
    </source>
</evidence>
<dbReference type="RefSeq" id="WP_136123191.1">
    <property type="nucleotide sequence ID" value="NZ_QXNI01000014.1"/>
</dbReference>
<reference evidence="3 4" key="1">
    <citation type="journal article" date="2019" name="Vet. Microbiol.">
        <title>Development of multi locus sequence typing (MLST) of Rodentibacter pneumotropicus.</title>
        <authorList>
            <person name="Adhikary S."/>
            <person name="Bisgaard M."/>
            <person name="Boot R."/>
            <person name="Benga L."/>
            <person name="Nicklas W."/>
            <person name="Christensen H."/>
        </authorList>
    </citation>
    <scope>NUCLEOTIDE SEQUENCE [LARGE SCALE GENOMIC DNA]</scope>
    <source>
        <strain evidence="3 4">Ac84</strain>
    </source>
</reference>
<keyword evidence="1" id="KW-0812">Transmembrane</keyword>
<dbReference type="Proteomes" id="UP000306758">
    <property type="component" value="Unassembled WGS sequence"/>
</dbReference>
<feature type="transmembrane region" description="Helical" evidence="1">
    <location>
        <begin position="135"/>
        <end position="157"/>
    </location>
</feature>
<keyword evidence="3" id="KW-0378">Hydrolase</keyword>
<dbReference type="GO" id="GO:0004180">
    <property type="term" value="F:carboxypeptidase activity"/>
    <property type="evidence" value="ECO:0007669"/>
    <property type="project" value="UniProtKB-KW"/>
</dbReference>
<comment type="caution">
    <text evidence="3">The sequence shown here is derived from an EMBL/GenBank/DDBJ whole genome shotgun (WGS) entry which is preliminary data.</text>
</comment>
<protein>
    <submittedName>
        <fullName evidence="3">Carboxypeptidase regulatory-like domain-containing protein</fullName>
    </submittedName>
</protein>
<sequence>MKIRFFFTALLTALFTIFYLPNANAHALYVFAQYDGQILSGKSYYSDMTPAASTYLEVFRSGIEEPILTAKTDVLGAFNIVVPDVANTILKVVVEGEEGHKVSVVADRIVATNTHNSGENFMLLREDIAHLKDKIYLHDILGGIGYIVGMVGLIVWLKARKVK</sequence>
<feature type="chain" id="PRO_5020185286" evidence="2">
    <location>
        <begin position="26"/>
        <end position="163"/>
    </location>
</feature>
<evidence type="ECO:0000313" key="4">
    <source>
        <dbReference type="Proteomes" id="UP000306758"/>
    </source>
</evidence>
<keyword evidence="1" id="KW-1133">Transmembrane helix</keyword>
<evidence type="ECO:0000313" key="3">
    <source>
        <dbReference type="EMBL" id="THA10541.1"/>
    </source>
</evidence>